<dbReference type="InterPro" id="IPR000260">
    <property type="entry name" value="NADH4_N"/>
</dbReference>
<evidence type="ECO:0000259" key="18">
    <source>
        <dbReference type="Pfam" id="PF00361"/>
    </source>
</evidence>
<dbReference type="AlphaFoldDB" id="A0A343C1M4"/>
<evidence type="ECO:0000256" key="15">
    <source>
        <dbReference type="ARBA" id="ARBA00023136"/>
    </source>
</evidence>
<dbReference type="Pfam" id="PF00361">
    <property type="entry name" value="Proton_antipo_M"/>
    <property type="match status" value="1"/>
</dbReference>
<dbReference type="GO" id="GO:0031966">
    <property type="term" value="C:mitochondrial membrane"/>
    <property type="evidence" value="ECO:0007669"/>
    <property type="project" value="UniProtKB-SubCell"/>
</dbReference>
<evidence type="ECO:0000256" key="2">
    <source>
        <dbReference type="ARBA" id="ARBA00004225"/>
    </source>
</evidence>
<feature type="transmembrane region" description="Helical" evidence="17">
    <location>
        <begin position="57"/>
        <end position="75"/>
    </location>
</feature>
<dbReference type="InterPro" id="IPR001750">
    <property type="entry name" value="ND/Mrp_TM"/>
</dbReference>
<evidence type="ECO:0000256" key="7">
    <source>
        <dbReference type="ARBA" id="ARBA00022660"/>
    </source>
</evidence>
<feature type="transmembrane region" description="Helical" evidence="17">
    <location>
        <begin position="144"/>
        <end position="165"/>
    </location>
</feature>
<evidence type="ECO:0000256" key="9">
    <source>
        <dbReference type="ARBA" id="ARBA00022967"/>
    </source>
</evidence>
<dbReference type="GO" id="GO:0003954">
    <property type="term" value="F:NADH dehydrogenase activity"/>
    <property type="evidence" value="ECO:0007669"/>
    <property type="project" value="TreeGrafter"/>
</dbReference>
<keyword evidence="6 17" id="KW-0813">Transport</keyword>
<dbReference type="GO" id="GO:0015990">
    <property type="term" value="P:electron transport coupled proton transport"/>
    <property type="evidence" value="ECO:0007669"/>
    <property type="project" value="TreeGrafter"/>
</dbReference>
<evidence type="ECO:0000256" key="14">
    <source>
        <dbReference type="ARBA" id="ARBA00023128"/>
    </source>
</evidence>
<dbReference type="PANTHER" id="PTHR43507:SF20">
    <property type="entry name" value="NADH-UBIQUINONE OXIDOREDUCTASE CHAIN 4"/>
    <property type="match status" value="1"/>
</dbReference>
<evidence type="ECO:0000256" key="1">
    <source>
        <dbReference type="ARBA" id="ARBA00003257"/>
    </source>
</evidence>
<feature type="domain" description="NADH:ubiquinone oxidoreductase chain 4 N-terminal" evidence="19">
    <location>
        <begin position="1"/>
        <end position="103"/>
    </location>
</feature>
<keyword evidence="7 17" id="KW-0679">Respiratory chain</keyword>
<evidence type="ECO:0000256" key="16">
    <source>
        <dbReference type="ARBA" id="ARBA00049551"/>
    </source>
</evidence>
<evidence type="ECO:0000256" key="12">
    <source>
        <dbReference type="ARBA" id="ARBA00023027"/>
    </source>
</evidence>
<feature type="transmembrane region" description="Helical" evidence="17">
    <location>
        <begin position="297"/>
        <end position="321"/>
    </location>
</feature>
<accession>A0A343C1M4</accession>
<dbReference type="PRINTS" id="PR01437">
    <property type="entry name" value="NUOXDRDTASE4"/>
</dbReference>
<feature type="transmembrane region" description="Helical" evidence="17">
    <location>
        <begin position="84"/>
        <end position="104"/>
    </location>
</feature>
<evidence type="ECO:0000256" key="8">
    <source>
        <dbReference type="ARBA" id="ARBA00022692"/>
    </source>
</evidence>
<dbReference type="GO" id="GO:0008137">
    <property type="term" value="F:NADH dehydrogenase (ubiquinone) activity"/>
    <property type="evidence" value="ECO:0007669"/>
    <property type="project" value="UniProtKB-UniRule"/>
</dbReference>
<evidence type="ECO:0000256" key="10">
    <source>
        <dbReference type="ARBA" id="ARBA00022982"/>
    </source>
</evidence>
<comment type="similarity">
    <text evidence="3 17">Belongs to the complex I subunit 4 family.</text>
</comment>
<evidence type="ECO:0000256" key="17">
    <source>
        <dbReference type="RuleBase" id="RU003297"/>
    </source>
</evidence>
<dbReference type="PANTHER" id="PTHR43507">
    <property type="entry name" value="NADH-UBIQUINONE OXIDOREDUCTASE CHAIN 4"/>
    <property type="match status" value="1"/>
</dbReference>
<dbReference type="InterPro" id="IPR003918">
    <property type="entry name" value="NADH_UbQ_OxRdtase"/>
</dbReference>
<evidence type="ECO:0000256" key="3">
    <source>
        <dbReference type="ARBA" id="ARBA00009025"/>
    </source>
</evidence>
<feature type="transmembrane region" description="Helical" evidence="17">
    <location>
        <begin position="30"/>
        <end position="51"/>
    </location>
</feature>
<feature type="transmembrane region" description="Helical" evidence="17">
    <location>
        <begin position="246"/>
        <end position="265"/>
    </location>
</feature>
<reference evidence="20" key="1">
    <citation type="submission" date="2016-04" db="EMBL/GenBank/DDBJ databases">
        <title>Mitochondria of beetle species.</title>
        <authorList>
            <person name="Hunter A."/>
            <person name="Moriniere J."/>
            <person name="Tang P."/>
            <person name="Linard B."/>
            <person name="Crampton-Platt A."/>
            <person name="Vogler A.P."/>
        </authorList>
    </citation>
    <scope>NUCLEOTIDE SEQUENCE</scope>
</reference>
<evidence type="ECO:0000256" key="6">
    <source>
        <dbReference type="ARBA" id="ARBA00022448"/>
    </source>
</evidence>
<keyword evidence="14 17" id="KW-0496">Mitochondrion</keyword>
<feature type="transmembrane region" description="Helical" evidence="17">
    <location>
        <begin position="180"/>
        <end position="203"/>
    </location>
</feature>
<dbReference type="Pfam" id="PF01059">
    <property type="entry name" value="Oxidored_q5_N"/>
    <property type="match status" value="1"/>
</dbReference>
<feature type="transmembrane region" description="Helical" evidence="17">
    <location>
        <begin position="421"/>
        <end position="438"/>
    </location>
</feature>
<dbReference type="EC" id="7.1.1.2" evidence="4 17"/>
<keyword evidence="10 17" id="KW-0249">Electron transport</keyword>
<protein>
    <recommendedName>
        <fullName evidence="5 17">NADH-ubiquinone oxidoreductase chain 4</fullName>
        <ecNumber evidence="4 17">7.1.1.2</ecNumber>
    </recommendedName>
</protein>
<keyword evidence="11 17" id="KW-1133">Transmembrane helix</keyword>
<dbReference type="GO" id="GO:0042773">
    <property type="term" value="P:ATP synthesis coupled electron transport"/>
    <property type="evidence" value="ECO:0007669"/>
    <property type="project" value="InterPro"/>
</dbReference>
<geneLocation type="mitochondrion" evidence="20"/>
<dbReference type="EMBL" id="KX087306">
    <property type="protein sequence ID" value="ARH53917.1"/>
    <property type="molecule type" value="Genomic_DNA"/>
</dbReference>
<evidence type="ECO:0000313" key="20">
    <source>
        <dbReference type="EMBL" id="ARH53917.1"/>
    </source>
</evidence>
<comment type="function">
    <text evidence="17">Core subunit of the mitochondrial membrane respiratory chain NADH dehydrogenase (Complex I) which catalyzes electron transfer from NADH through the respiratory chain, using ubiquinone as an electron acceptor. Essential for the catalytic activity and assembly of complex I.</text>
</comment>
<comment type="function">
    <text evidence="1">Core subunit of the mitochondrial membrane respiratory chain NADH dehydrogenase (Complex I) that is believed to belong to the minimal assembly required for catalysis. Complex I functions in the transfer of electrons from NADH to the respiratory chain. The immediate electron acceptor for the enzyme is believed to be ubiquinone.</text>
</comment>
<keyword evidence="13 17" id="KW-0830">Ubiquinone</keyword>
<name>A0A343C1M4_9COLE</name>
<sequence>MMKFIMYMIFMIPLCFMNNFIWINQFSYFLLFILFLFQFWFTGHFCGISYFLGCDSISYFMIMLSIWICALMLMASEKLNKENFFFEFFLIVLLMLLISLVMTFSSMNLFIFYLFFEISLIPTLFLILGWGYQPERIQAGMYMFFYTLFASLPMMVAIFYFYLNFNSLDFFYLNGYLDSFLLYLCTNFVFLVKIPMFFIHLWLPKAHVEAPVSGSMILAGIMLKLGGYGFLRLMNIFLLVGLKFNYLFILISLFGGFIISLICLRQSDIKSLIAYSSVSHMGLVLSGIMTMNSWGFYGAFIMMVSHGLCSSGLFCLANISYERFNSRSLFLNKGLINIMPSMSLWWFLLCSSNMAAPPSLNLLGEIMLINSLVSWSSMSILMLMLTSFFSAAYSLFLYAYSQHGKIYENSFSFSLGFVREYLLLFLHWMPLNLLFLGSDL</sequence>
<evidence type="ECO:0000256" key="5">
    <source>
        <dbReference type="ARBA" id="ARBA00021006"/>
    </source>
</evidence>
<proteinExistence type="inferred from homology"/>
<comment type="catalytic activity">
    <reaction evidence="16 17">
        <text>a ubiquinone + NADH + 5 H(+)(in) = a ubiquinol + NAD(+) + 4 H(+)(out)</text>
        <dbReference type="Rhea" id="RHEA:29091"/>
        <dbReference type="Rhea" id="RHEA-COMP:9565"/>
        <dbReference type="Rhea" id="RHEA-COMP:9566"/>
        <dbReference type="ChEBI" id="CHEBI:15378"/>
        <dbReference type="ChEBI" id="CHEBI:16389"/>
        <dbReference type="ChEBI" id="CHEBI:17976"/>
        <dbReference type="ChEBI" id="CHEBI:57540"/>
        <dbReference type="ChEBI" id="CHEBI:57945"/>
        <dbReference type="EC" id="7.1.1.2"/>
    </reaction>
</comment>
<feature type="domain" description="NADH:quinone oxidoreductase/Mrp antiporter transmembrane" evidence="18">
    <location>
        <begin position="106"/>
        <end position="389"/>
    </location>
</feature>
<evidence type="ECO:0000259" key="19">
    <source>
        <dbReference type="Pfam" id="PF01059"/>
    </source>
</evidence>
<feature type="transmembrane region" description="Helical" evidence="17">
    <location>
        <begin position="380"/>
        <end position="400"/>
    </location>
</feature>
<keyword evidence="8 17" id="KW-0812">Transmembrane</keyword>
<feature type="transmembrane region" description="Helical" evidence="17">
    <location>
        <begin position="110"/>
        <end position="132"/>
    </location>
</feature>
<feature type="transmembrane region" description="Helical" evidence="17">
    <location>
        <begin position="272"/>
        <end position="291"/>
    </location>
</feature>
<dbReference type="GO" id="GO:0048039">
    <property type="term" value="F:ubiquinone binding"/>
    <property type="evidence" value="ECO:0007669"/>
    <property type="project" value="TreeGrafter"/>
</dbReference>
<keyword evidence="12 17" id="KW-0520">NAD</keyword>
<gene>
    <name evidence="20" type="primary">nad4</name>
</gene>
<evidence type="ECO:0000256" key="11">
    <source>
        <dbReference type="ARBA" id="ARBA00022989"/>
    </source>
</evidence>
<comment type="subcellular location">
    <subcellularLocation>
        <location evidence="2 17">Mitochondrion membrane</location>
        <topology evidence="2 17">Multi-pass membrane protein</topology>
    </subcellularLocation>
</comment>
<feature type="transmembrane region" description="Helical" evidence="17">
    <location>
        <begin position="215"/>
        <end position="240"/>
    </location>
</feature>
<organism evidence="20">
    <name type="scientific">Limonius minutus</name>
    <dbReference type="NCBI Taxonomy" id="877987"/>
    <lineage>
        <taxon>Eukaryota</taxon>
        <taxon>Metazoa</taxon>
        <taxon>Ecdysozoa</taxon>
        <taxon>Arthropoda</taxon>
        <taxon>Hexapoda</taxon>
        <taxon>Insecta</taxon>
        <taxon>Pterygota</taxon>
        <taxon>Neoptera</taxon>
        <taxon>Endopterygota</taxon>
        <taxon>Coleoptera</taxon>
        <taxon>Polyphaga</taxon>
        <taxon>Elateriformia</taxon>
        <taxon>Elateroidea</taxon>
        <taxon>Elateridae</taxon>
        <taxon>Denticollinae</taxon>
        <taxon>Limonius</taxon>
    </lineage>
</organism>
<keyword evidence="15 17" id="KW-0472">Membrane</keyword>
<evidence type="ECO:0000256" key="4">
    <source>
        <dbReference type="ARBA" id="ARBA00012944"/>
    </source>
</evidence>
<keyword evidence="9" id="KW-1278">Translocase</keyword>
<evidence type="ECO:0000256" key="13">
    <source>
        <dbReference type="ARBA" id="ARBA00023075"/>
    </source>
</evidence>